<evidence type="ECO:0000313" key="2">
    <source>
        <dbReference type="Proteomes" id="UP000744032"/>
    </source>
</evidence>
<dbReference type="EMBL" id="JAAXMD010000116">
    <property type="protein sequence ID" value="NKQ25623.1"/>
    <property type="molecule type" value="Genomic_DNA"/>
</dbReference>
<accession>A0ABX1IJ11</accession>
<sequence length="161" mass="17800">MTGQEAVDLIRLADDEGNSVVVRVTGRDMPGVLTRHDTLTADVLVTTGFVSGHLGLWLLPGDLAEWEAALDSLAAGQDITWLGDRAPEIRVRLAGERGCPEVVVEDVPGSMATVTVPVALEEGWTDDQRRRLDEVRRRWPREVVEPSSGVFEWSPHRKRQP</sequence>
<organism evidence="1 2">
    <name type="scientific">Streptomyces galbus</name>
    <dbReference type="NCBI Taxonomy" id="33898"/>
    <lineage>
        <taxon>Bacteria</taxon>
        <taxon>Bacillati</taxon>
        <taxon>Actinomycetota</taxon>
        <taxon>Actinomycetes</taxon>
        <taxon>Kitasatosporales</taxon>
        <taxon>Streptomycetaceae</taxon>
        <taxon>Streptomyces</taxon>
    </lineage>
</organism>
<protein>
    <submittedName>
        <fullName evidence="1">Uncharacterized protein</fullName>
    </submittedName>
</protein>
<comment type="caution">
    <text evidence="1">The sequence shown here is derived from an EMBL/GenBank/DDBJ whole genome shotgun (WGS) entry which is preliminary data.</text>
</comment>
<dbReference type="RefSeq" id="WP_168373894.1">
    <property type="nucleotide sequence ID" value="NZ_JAAXMD010000116.1"/>
</dbReference>
<evidence type="ECO:0000313" key="1">
    <source>
        <dbReference type="EMBL" id="NKQ25623.1"/>
    </source>
</evidence>
<reference evidence="1 2" key="1">
    <citation type="submission" date="2020-04" db="EMBL/GenBank/DDBJ databases">
        <title>Genome sequence of Streptomyces galbus strain I339.</title>
        <authorList>
            <person name="Silva E.A.N."/>
            <person name="Merces M."/>
            <person name="Castelo Branco A.P.O.T."/>
            <person name="Vasconcelos P.C."/>
            <person name="Costa N.P."/>
            <person name="Marinho G.C.S."/>
            <person name="Oliveira C.J.B."/>
            <person name="Araujo D."/>
            <person name="Rodrigues Junior V.S."/>
            <person name="Almeida R."/>
            <person name="Silva Filho U.R."/>
            <person name="Andrade A.S.A."/>
            <person name="Cibulski S.P."/>
        </authorList>
    </citation>
    <scope>NUCLEOTIDE SEQUENCE [LARGE SCALE GENOMIC DNA]</scope>
    <source>
        <strain evidence="1 2">I339</strain>
    </source>
</reference>
<name>A0ABX1IJ11_STRGB</name>
<keyword evidence="2" id="KW-1185">Reference proteome</keyword>
<proteinExistence type="predicted"/>
<dbReference type="Pfam" id="PF19384">
    <property type="entry name" value="DUF5959"/>
    <property type="match status" value="1"/>
</dbReference>
<dbReference type="Proteomes" id="UP000744032">
    <property type="component" value="Unassembled WGS sequence"/>
</dbReference>
<gene>
    <name evidence="1" type="ORF">HF200_14490</name>
</gene>
<dbReference type="InterPro" id="IPR046003">
    <property type="entry name" value="DUF5959"/>
</dbReference>